<dbReference type="EMBL" id="WBMP01000005">
    <property type="protein sequence ID" value="KAE8546149.1"/>
    <property type="molecule type" value="Genomic_DNA"/>
</dbReference>
<accession>A0A833JQC2</accession>
<evidence type="ECO:0000313" key="4">
    <source>
        <dbReference type="Proteomes" id="UP000469950"/>
    </source>
</evidence>
<organism evidence="3 4">
    <name type="scientific">Marinobacter nauticus</name>
    <name type="common">Marinobacter hydrocarbonoclasticus</name>
    <name type="synonym">Marinobacter aquaeolei</name>
    <dbReference type="NCBI Taxonomy" id="2743"/>
    <lineage>
        <taxon>Bacteria</taxon>
        <taxon>Pseudomonadati</taxon>
        <taxon>Pseudomonadota</taxon>
        <taxon>Gammaproteobacteria</taxon>
        <taxon>Pseudomonadales</taxon>
        <taxon>Marinobacteraceae</taxon>
        <taxon>Marinobacter</taxon>
    </lineage>
</organism>
<sequence>MRKRKKDQPVEDETLDQAQPEQEEVLTGELVTGPREYVLKKTIIYKGDEKAPGDKVELNDRQAKWLKGSGHI</sequence>
<feature type="region of interest" description="Disordered" evidence="1">
    <location>
        <begin position="1"/>
        <end position="28"/>
    </location>
</feature>
<reference evidence="3 4" key="1">
    <citation type="submission" date="2019-10" db="EMBL/GenBank/DDBJ databases">
        <title>Draft genome sequence of Marinobacter hydrocarbonoclasticus NCT7M from the microbiome of the marine copepod.</title>
        <authorList>
            <person name="Nuttall R."/>
            <person name="Sharma G."/>
            <person name="Moisander P."/>
        </authorList>
    </citation>
    <scope>NUCLEOTIDE SEQUENCE [LARGE SCALE GENOMIC DNA]</scope>
    <source>
        <strain evidence="3 4">NCT7M</strain>
    </source>
</reference>
<dbReference type="InterPro" id="IPR055634">
    <property type="entry name" value="DUF7210"/>
</dbReference>
<gene>
    <name evidence="3" type="ORF">F6453_1395</name>
</gene>
<feature type="compositionally biased region" description="Acidic residues" evidence="1">
    <location>
        <begin position="10"/>
        <end position="26"/>
    </location>
</feature>
<protein>
    <recommendedName>
        <fullName evidence="2">DUF7210 domain-containing protein</fullName>
    </recommendedName>
</protein>
<proteinExistence type="predicted"/>
<dbReference type="Proteomes" id="UP000469950">
    <property type="component" value="Unassembled WGS sequence"/>
</dbReference>
<evidence type="ECO:0000259" key="2">
    <source>
        <dbReference type="Pfam" id="PF23843"/>
    </source>
</evidence>
<feature type="domain" description="DUF7210" evidence="2">
    <location>
        <begin position="37"/>
        <end position="70"/>
    </location>
</feature>
<dbReference type="Pfam" id="PF23843">
    <property type="entry name" value="DUF7210"/>
    <property type="match status" value="1"/>
</dbReference>
<evidence type="ECO:0000256" key="1">
    <source>
        <dbReference type="SAM" id="MobiDB-lite"/>
    </source>
</evidence>
<comment type="caution">
    <text evidence="3">The sequence shown here is derived from an EMBL/GenBank/DDBJ whole genome shotgun (WGS) entry which is preliminary data.</text>
</comment>
<dbReference type="RefSeq" id="WP_153740385.1">
    <property type="nucleotide sequence ID" value="NZ_WBMP01000005.1"/>
</dbReference>
<dbReference type="AlphaFoldDB" id="A0A833JQC2"/>
<name>A0A833JQC2_MARNT</name>
<evidence type="ECO:0000313" key="3">
    <source>
        <dbReference type="EMBL" id="KAE8546149.1"/>
    </source>
</evidence>